<evidence type="ECO:0000256" key="5">
    <source>
        <dbReference type="ARBA" id="ARBA00022630"/>
    </source>
</evidence>
<comment type="caution">
    <text evidence="16">Lacks conserved residue(s) required for the propagation of feature annotation.</text>
</comment>
<evidence type="ECO:0000256" key="9">
    <source>
        <dbReference type="ARBA" id="ARBA00022989"/>
    </source>
</evidence>
<keyword evidence="5 16" id="KW-0285">Flavoprotein</keyword>
<comment type="catalytic activity">
    <reaction evidence="16">
        <text>a ubiquinone + n Na(+)(in) + NADH + H(+) = a ubiquinol + n Na(+)(out) + NAD(+)</text>
        <dbReference type="Rhea" id="RHEA:47748"/>
        <dbReference type="Rhea" id="RHEA-COMP:9565"/>
        <dbReference type="Rhea" id="RHEA-COMP:9566"/>
        <dbReference type="ChEBI" id="CHEBI:15378"/>
        <dbReference type="ChEBI" id="CHEBI:16389"/>
        <dbReference type="ChEBI" id="CHEBI:17976"/>
        <dbReference type="ChEBI" id="CHEBI:29101"/>
        <dbReference type="ChEBI" id="CHEBI:57540"/>
        <dbReference type="ChEBI" id="CHEBI:57945"/>
        <dbReference type="EC" id="7.2.1.1"/>
    </reaction>
</comment>
<keyword evidence="1 16" id="KW-0813">Transport</keyword>
<dbReference type="InterPro" id="IPR024934">
    <property type="entry name" value="Rubredoxin-like_dom"/>
</dbReference>
<evidence type="ECO:0000256" key="8">
    <source>
        <dbReference type="ARBA" id="ARBA00022967"/>
    </source>
</evidence>
<evidence type="ECO:0000256" key="14">
    <source>
        <dbReference type="ARBA" id="ARBA00023136"/>
    </source>
</evidence>
<dbReference type="PANTHER" id="PTHR37838:SF1">
    <property type="entry name" value="NA(+)-TRANSLOCATING NADH-QUINONE REDUCTASE SUBUNIT C"/>
    <property type="match status" value="1"/>
</dbReference>
<dbReference type="InterPro" id="IPR048574">
    <property type="entry name" value="RUBY_RBDX"/>
</dbReference>
<evidence type="ECO:0000256" key="11">
    <source>
        <dbReference type="ARBA" id="ARBA00023053"/>
    </source>
</evidence>
<reference evidence="19" key="1">
    <citation type="submission" date="2019-06" db="EMBL/GenBank/DDBJ databases">
        <title>Alistipes onderdonkii subsp. vulgaris subsp. nov., Alistipes dispar sp. nov. and Alistipes communis sp. nov., isolated from human faeces, and creation of Alistipes onderdonkii subsp. onderdonkii subsp. nov.</title>
        <authorList>
            <person name="Sakamoto M."/>
            <person name="Ikeyama N."/>
            <person name="Ogata Y."/>
            <person name="Suda W."/>
            <person name="Iino T."/>
            <person name="Hattori M."/>
            <person name="Ohkuma M."/>
        </authorList>
    </citation>
    <scope>NUCLEOTIDE SEQUENCE [LARGE SCALE GENOMIC DNA]</scope>
    <source>
        <strain evidence="19">5CBH24</strain>
    </source>
</reference>
<evidence type="ECO:0000256" key="13">
    <source>
        <dbReference type="ARBA" id="ARBA00023075"/>
    </source>
</evidence>
<feature type="domain" description="Rubredoxin-like" evidence="17">
    <location>
        <begin position="3"/>
        <end position="37"/>
    </location>
</feature>
<evidence type="ECO:0000256" key="15">
    <source>
        <dbReference type="ARBA" id="ARBA00023201"/>
    </source>
</evidence>
<evidence type="ECO:0000313" key="19">
    <source>
        <dbReference type="Proteomes" id="UP000318946"/>
    </source>
</evidence>
<gene>
    <name evidence="16" type="primary">nqrC</name>
    <name evidence="18" type="ORF">A5CBH24_22080</name>
</gene>
<keyword evidence="15 16" id="KW-0739">Sodium transport</keyword>
<dbReference type="HAMAP" id="MF_00427">
    <property type="entry name" value="NqrC"/>
    <property type="match status" value="1"/>
</dbReference>
<evidence type="ECO:0000256" key="10">
    <source>
        <dbReference type="ARBA" id="ARBA00023027"/>
    </source>
</evidence>
<dbReference type="RefSeq" id="WP_141413214.1">
    <property type="nucleotide sequence ID" value="NZ_AP019735.1"/>
</dbReference>
<keyword evidence="19" id="KW-1185">Reference proteome</keyword>
<dbReference type="GO" id="GO:0016655">
    <property type="term" value="F:oxidoreductase activity, acting on NAD(P)H, quinone or similar compound as acceptor"/>
    <property type="evidence" value="ECO:0007669"/>
    <property type="project" value="UniProtKB-UniRule"/>
</dbReference>
<proteinExistence type="inferred from homology"/>
<dbReference type="EC" id="7.2.1.1" evidence="16"/>
<protein>
    <recommendedName>
        <fullName evidence="16">Na(+)-translocating NADH-quinone reductase subunit C</fullName>
        <shortName evidence="16">Na(+)-NQR subunit C</shortName>
        <shortName evidence="16">Na(+)-translocating NQR subunit C</shortName>
        <ecNumber evidence="16">7.2.1.1</ecNumber>
    </recommendedName>
    <alternativeName>
        <fullName evidence="16">NQR complex subunit C</fullName>
    </alternativeName>
    <alternativeName>
        <fullName evidence="16">NQR-1 subunit C</fullName>
    </alternativeName>
</protein>
<evidence type="ECO:0000313" key="18">
    <source>
        <dbReference type="EMBL" id="BBL04895.1"/>
    </source>
</evidence>
<comment type="subunit">
    <text evidence="16">Composed of six subunits; NqrA, NqrB, NqrC, NqrD, NqrE and NqrF.</text>
</comment>
<dbReference type="PANTHER" id="PTHR37838">
    <property type="entry name" value="NA(+)-TRANSLOCATING NADH-QUINONE REDUCTASE SUBUNIT C"/>
    <property type="match status" value="1"/>
</dbReference>
<evidence type="ECO:0000256" key="12">
    <source>
        <dbReference type="ARBA" id="ARBA00023065"/>
    </source>
</evidence>
<keyword evidence="14 16" id="KW-0472">Membrane</keyword>
<evidence type="ECO:0000256" key="4">
    <source>
        <dbReference type="ARBA" id="ARBA00022553"/>
    </source>
</evidence>
<dbReference type="KEGG" id="acou:A5CBH24_22080"/>
<dbReference type="AlphaFoldDB" id="A0A4Y1WW30"/>
<keyword evidence="12 16" id="KW-0406">Ion transport</keyword>
<sequence length="296" mass="31737">MATKKFKCKVCGYIHEGDAAPAKCPVCGAPASEFEEIVEAGAGDAGAKKGGLFSDKNSNAYIILYSTVMVVIVAVLLSLAALSLQKRQYANELGEKKNNILQSLGVPDGDFDAMVKAYVVDAAGNKTEKPAEEVFDMMKTNKDLRADYERKTLILFEATDGRVIIPLIGKGLWDDIWGYIALEKDMNTVSGIVMAHKSETPGLGAEIATPAHQALYRGKTLFEKGDFVSITLRKGGAKDPAHEVDAVTGGTKTSDGVTAMLRDNLSEYLPFFEKARTAASAAGAEESNDQKVESNE</sequence>
<dbReference type="InterPro" id="IPR010204">
    <property type="entry name" value="NqrC"/>
</dbReference>
<comment type="function">
    <text evidence="16">NQR complex catalyzes the reduction of ubiquinone-1 to ubiquinol by two successive reactions, coupled with the transport of Na(+) ions from the cytoplasm to the periplasm. NqrA to NqrE are probably involved in the second step, the conversion of ubisemiquinone to ubiquinol.</text>
</comment>
<dbReference type="SUPFAM" id="SSF57802">
    <property type="entry name" value="Rubredoxin-like"/>
    <property type="match status" value="1"/>
</dbReference>
<keyword evidence="7 16" id="KW-0812">Transmembrane</keyword>
<dbReference type="InterPro" id="IPR007329">
    <property type="entry name" value="FMN-bd"/>
</dbReference>
<evidence type="ECO:0000256" key="16">
    <source>
        <dbReference type="HAMAP-Rule" id="MF_00427"/>
    </source>
</evidence>
<organism evidence="18 19">
    <name type="scientific">Alistipes communis</name>
    <dbReference type="NCBI Taxonomy" id="2585118"/>
    <lineage>
        <taxon>Bacteria</taxon>
        <taxon>Pseudomonadati</taxon>
        <taxon>Bacteroidota</taxon>
        <taxon>Bacteroidia</taxon>
        <taxon>Bacteroidales</taxon>
        <taxon>Rikenellaceae</taxon>
        <taxon>Alistipes</taxon>
    </lineage>
</organism>
<keyword evidence="13 16" id="KW-0830">Ubiquinone</keyword>
<dbReference type="GeneID" id="78342922"/>
<evidence type="ECO:0000256" key="2">
    <source>
        <dbReference type="ARBA" id="ARBA00022475"/>
    </source>
</evidence>
<feature type="transmembrane region" description="Helical" evidence="16">
    <location>
        <begin position="62"/>
        <end position="84"/>
    </location>
</feature>
<dbReference type="GO" id="GO:0005886">
    <property type="term" value="C:plasma membrane"/>
    <property type="evidence" value="ECO:0007669"/>
    <property type="project" value="UniProtKB-SubCell"/>
</dbReference>
<evidence type="ECO:0000256" key="7">
    <source>
        <dbReference type="ARBA" id="ARBA00022692"/>
    </source>
</evidence>
<keyword evidence="8 16" id="KW-1278">Translocase</keyword>
<dbReference type="EMBL" id="AP019735">
    <property type="protein sequence ID" value="BBL04895.1"/>
    <property type="molecule type" value="Genomic_DNA"/>
</dbReference>
<dbReference type="GO" id="GO:0010181">
    <property type="term" value="F:FMN binding"/>
    <property type="evidence" value="ECO:0007669"/>
    <property type="project" value="UniProtKB-UniRule"/>
</dbReference>
<name>A0A4Y1WW30_9BACT</name>
<keyword evidence="6 16" id="KW-0288">FMN</keyword>
<evidence type="ECO:0000259" key="17">
    <source>
        <dbReference type="PROSITE" id="PS50903"/>
    </source>
</evidence>
<dbReference type="GO" id="GO:0005506">
    <property type="term" value="F:iron ion binding"/>
    <property type="evidence" value="ECO:0007669"/>
    <property type="project" value="InterPro"/>
</dbReference>
<evidence type="ECO:0000256" key="1">
    <source>
        <dbReference type="ARBA" id="ARBA00022448"/>
    </source>
</evidence>
<keyword evidence="4 16" id="KW-0597">Phosphoprotein</keyword>
<dbReference type="PROSITE" id="PS50903">
    <property type="entry name" value="RUBREDOXIN_LIKE"/>
    <property type="match status" value="1"/>
</dbReference>
<dbReference type="Proteomes" id="UP000318946">
    <property type="component" value="Chromosome"/>
</dbReference>
<dbReference type="OrthoDB" id="9813828at2"/>
<keyword evidence="2 16" id="KW-1003">Cell membrane</keyword>
<dbReference type="Pfam" id="PF04205">
    <property type="entry name" value="FMN_bind"/>
    <property type="match status" value="1"/>
</dbReference>
<feature type="modified residue" description="FMN phosphoryl threonine" evidence="16">
    <location>
        <position position="251"/>
    </location>
</feature>
<keyword evidence="10 16" id="KW-0520">NAD</keyword>
<keyword evidence="3" id="KW-0997">Cell inner membrane</keyword>
<accession>A0A4Y1WW30</accession>
<keyword evidence="11 16" id="KW-0915">Sodium</keyword>
<evidence type="ECO:0000256" key="3">
    <source>
        <dbReference type="ARBA" id="ARBA00022519"/>
    </source>
</evidence>
<dbReference type="CDD" id="cd00729">
    <property type="entry name" value="rubredoxin_SM"/>
    <property type="match status" value="1"/>
</dbReference>
<dbReference type="Pfam" id="PF21349">
    <property type="entry name" value="RUBY_RBDX"/>
    <property type="match status" value="1"/>
</dbReference>
<comment type="cofactor">
    <cofactor evidence="16">
        <name>FMN</name>
        <dbReference type="ChEBI" id="CHEBI:58210"/>
    </cofactor>
</comment>
<dbReference type="NCBIfam" id="TIGR01938">
    <property type="entry name" value="nqrC"/>
    <property type="match status" value="1"/>
</dbReference>
<dbReference type="GO" id="GO:0006814">
    <property type="term" value="P:sodium ion transport"/>
    <property type="evidence" value="ECO:0007669"/>
    <property type="project" value="UniProtKB-UniRule"/>
</dbReference>
<dbReference type="SMART" id="SM00900">
    <property type="entry name" value="FMN_bind"/>
    <property type="match status" value="1"/>
</dbReference>
<comment type="similarity">
    <text evidence="16">Belongs to the NqrC family.</text>
</comment>
<evidence type="ECO:0000256" key="6">
    <source>
        <dbReference type="ARBA" id="ARBA00022643"/>
    </source>
</evidence>
<comment type="subcellular location">
    <subcellularLocation>
        <location evidence="16">Cell membrane</location>
        <topology evidence="16">Single-pass membrane protein</topology>
    </subcellularLocation>
</comment>
<keyword evidence="9 16" id="KW-1133">Transmembrane helix</keyword>
<dbReference type="Gene3D" id="2.20.28.10">
    <property type="match status" value="1"/>
</dbReference>